<proteinExistence type="predicted"/>
<accession>W1ISE8</accession>
<dbReference type="EMBL" id="CBXE010000047">
    <property type="protein sequence ID" value="CDL80155.1"/>
    <property type="molecule type" value="Genomic_DNA"/>
</dbReference>
<dbReference type="AlphaFoldDB" id="W1ISE8"/>
<comment type="caution">
    <text evidence="1">The sequence shown here is derived from an EMBL/GenBank/DDBJ whole genome shotgun (WGS) entry which is preliminary data.</text>
</comment>
<organism evidence="1 2">
    <name type="scientific">Xenorhabdus cabanillasii JM26</name>
    <dbReference type="NCBI Taxonomy" id="1427517"/>
    <lineage>
        <taxon>Bacteria</taxon>
        <taxon>Pseudomonadati</taxon>
        <taxon>Pseudomonadota</taxon>
        <taxon>Gammaproteobacteria</taxon>
        <taxon>Enterobacterales</taxon>
        <taxon>Morganellaceae</taxon>
        <taxon>Xenorhabdus</taxon>
    </lineage>
</organism>
<dbReference type="Proteomes" id="UP000019197">
    <property type="component" value="Unassembled WGS sequence"/>
</dbReference>
<gene>
    <name evidence="1" type="ORF">XCR1_1400001</name>
</gene>
<sequence>MQRDKIPSLELIVWFASNHTKFHLITLSVDGRNTYCQNSSWSMGDVWVSD</sequence>
<name>W1ISE8_9GAMM</name>
<evidence type="ECO:0000313" key="2">
    <source>
        <dbReference type="Proteomes" id="UP000019197"/>
    </source>
</evidence>
<evidence type="ECO:0000313" key="1">
    <source>
        <dbReference type="EMBL" id="CDL80155.1"/>
    </source>
</evidence>
<protein>
    <submittedName>
        <fullName evidence="1">Uncharacterized protein</fullName>
    </submittedName>
</protein>
<reference evidence="1 2" key="1">
    <citation type="submission" date="2013-11" db="EMBL/GenBank/DDBJ databases">
        <title>Draft genome sequence and annotation of the entomopathogenic bacterium, Xenorhabdus cabanillasi strain JM26.</title>
        <authorList>
            <person name="Gualtieri M."/>
            <person name="Ogier J.C."/>
            <person name="Pages S."/>
            <person name="Givaudan A."/>
            <person name="Gaudriault S."/>
        </authorList>
    </citation>
    <scope>NUCLEOTIDE SEQUENCE [LARGE SCALE GENOMIC DNA]</scope>
    <source>
        <strain evidence="1 2">JM26</strain>
    </source>
</reference>